<reference evidence="2" key="1">
    <citation type="submission" date="2022-08" db="EMBL/GenBank/DDBJ databases">
        <title>Mycobacterium kiyosense sp. nov., scotochromogenic slow-glowing species isolated from respiratory specimens.</title>
        <authorList>
            <person name="Fukano H."/>
            <person name="Kazumi Y."/>
            <person name="Sakagami N."/>
            <person name="Ato M."/>
            <person name="Mitarai S."/>
            <person name="Hoshino Y."/>
        </authorList>
    </citation>
    <scope>NUCLEOTIDE SEQUENCE</scope>
    <source>
        <strain evidence="2">1413</strain>
        <strain evidence="1">SRL2020-028</strain>
    </source>
</reference>
<organism evidence="2 3">
    <name type="scientific">Mycobacterium kiyosense</name>
    <dbReference type="NCBI Taxonomy" id="2871094"/>
    <lineage>
        <taxon>Bacteria</taxon>
        <taxon>Bacillati</taxon>
        <taxon>Actinomycetota</taxon>
        <taxon>Actinomycetes</taxon>
        <taxon>Mycobacteriales</taxon>
        <taxon>Mycobacteriaceae</taxon>
        <taxon>Mycobacterium</taxon>
    </lineage>
</organism>
<accession>A0A9P3Q7V3</accession>
<evidence type="ECO:0000313" key="3">
    <source>
        <dbReference type="Proteomes" id="UP001064782"/>
    </source>
</evidence>
<dbReference type="GeneID" id="83630826"/>
<protein>
    <submittedName>
        <fullName evidence="2">Uncharacterized protein</fullName>
    </submittedName>
</protein>
<dbReference type="RefSeq" id="WP_238305656.1">
    <property type="nucleotide sequence ID" value="NZ_BRXE01000005.1"/>
</dbReference>
<comment type="caution">
    <text evidence="2">The sequence shown here is derived from an EMBL/GenBank/DDBJ whole genome shotgun (WGS) entry which is preliminary data.</text>
</comment>
<evidence type="ECO:0000313" key="1">
    <source>
        <dbReference type="EMBL" id="GLB81725.1"/>
    </source>
</evidence>
<dbReference type="EMBL" id="BRXE01000005">
    <property type="protein sequence ID" value="GLB81725.1"/>
    <property type="molecule type" value="Genomic_DNA"/>
</dbReference>
<dbReference type="EMBL" id="BRZI01000045">
    <property type="protein sequence ID" value="GLD32488.1"/>
    <property type="molecule type" value="Genomic_DNA"/>
</dbReference>
<dbReference type="AlphaFoldDB" id="A0A9P3Q7V3"/>
<evidence type="ECO:0000313" key="2">
    <source>
        <dbReference type="EMBL" id="GLD32488.1"/>
    </source>
</evidence>
<sequence length="209" mass="22775">MQSHAATEQVRAAITSALSGAPRVVMVEAPNDAWYVQAVFAGLRRNVPVYVRDEEITGSAVATGQGAPPVAFFRYHRLVHPGYPFIAMLVTSGIGTVQSTGLDENLCAYYSENDTADDTAERVQQLMNRLTFAEPLTVVDERRLVPGTGVVVPLVAGRPPVVYRLNPAPGPQHGSHTYLRYRTFLIPRSDGEAVKALRQFGFAPWRPAG</sequence>
<name>A0A9P3Q7V3_9MYCO</name>
<keyword evidence="3" id="KW-1185">Reference proteome</keyword>
<dbReference type="Proteomes" id="UP001064782">
    <property type="component" value="Unassembled WGS sequence"/>
</dbReference>
<dbReference type="Proteomes" id="UP001165663">
    <property type="component" value="Unassembled WGS sequence"/>
</dbReference>
<proteinExistence type="predicted"/>
<gene>
    <name evidence="2" type="ORF">Mkiyose1413_43710</name>
    <name evidence="1" type="ORF">SRL2020028_09810</name>
</gene>